<dbReference type="InterPro" id="IPR036388">
    <property type="entry name" value="WH-like_DNA-bd_sf"/>
</dbReference>
<keyword evidence="2" id="KW-0238">DNA-binding</keyword>
<evidence type="ECO:0000259" key="1">
    <source>
        <dbReference type="SMART" id="SM00421"/>
    </source>
</evidence>
<dbReference type="InterPro" id="IPR016032">
    <property type="entry name" value="Sig_transdc_resp-reg_C-effctor"/>
</dbReference>
<dbReference type="GO" id="GO:0006355">
    <property type="term" value="P:regulation of DNA-templated transcription"/>
    <property type="evidence" value="ECO:0007669"/>
    <property type="project" value="InterPro"/>
</dbReference>
<protein>
    <submittedName>
        <fullName evidence="2">DNA-binding CsgD family transcriptional regulator</fullName>
    </submittedName>
</protein>
<comment type="caution">
    <text evidence="2">The sequence shown here is derived from an EMBL/GenBank/DDBJ whole genome shotgun (WGS) entry which is preliminary data.</text>
</comment>
<dbReference type="SUPFAM" id="SSF46894">
    <property type="entry name" value="C-terminal effector domain of the bipartite response regulators"/>
    <property type="match status" value="1"/>
</dbReference>
<dbReference type="SMART" id="SM00421">
    <property type="entry name" value="HTH_LUXR"/>
    <property type="match status" value="1"/>
</dbReference>
<evidence type="ECO:0000313" key="2">
    <source>
        <dbReference type="EMBL" id="MBB3940009.1"/>
    </source>
</evidence>
<feature type="domain" description="HTH luxR-type" evidence="1">
    <location>
        <begin position="295"/>
        <end position="353"/>
    </location>
</feature>
<gene>
    <name evidence="2" type="ORF">GGR39_001659</name>
</gene>
<dbReference type="InterPro" id="IPR000792">
    <property type="entry name" value="Tscrpt_reg_LuxR_C"/>
</dbReference>
<accession>A0A7W6BXY7</accession>
<sequence length="358" mass="39721">MQDEALLRIVDRVYDSILSPEDHGLVLDEVMRVTNSHFMVLSAHRPNSPIQPLFAGDMTSRRLDGLAEYAAGAFATDPTAHFANKCPQGGLFATDHQIDRDQHAAHPHVKWNRHYLGNSHWTARFDVRDGMMFGVSVHSRSPDEPHAEDDRARFEMLFGHMARAWRVAGRKADLGSHRGAVMLLNGAGWVKGMSPAGQAMVESGQGFRVLQGELLPQDSRCRTPWREAVWRVSLPTGPDEEAMLIPHGDDRRPLAVTISAVSQTHAFGARARDILVRVVDRDAAAADMSRQLGNLWNLTPAEARLAQTLLDEDFALRRTAERLGIAYSTVRTQLASIFAKTETTSQPELTRLLARLSG</sequence>
<name>A0A7W6BXY7_9SPHN</name>
<organism evidence="2 3">
    <name type="scientific">Novosphingobium fluoreni</name>
    <dbReference type="NCBI Taxonomy" id="1391222"/>
    <lineage>
        <taxon>Bacteria</taxon>
        <taxon>Pseudomonadati</taxon>
        <taxon>Pseudomonadota</taxon>
        <taxon>Alphaproteobacteria</taxon>
        <taxon>Sphingomonadales</taxon>
        <taxon>Sphingomonadaceae</taxon>
        <taxon>Novosphingobium</taxon>
    </lineage>
</organism>
<proteinExistence type="predicted"/>
<keyword evidence="3" id="KW-1185">Reference proteome</keyword>
<dbReference type="GO" id="GO:0003677">
    <property type="term" value="F:DNA binding"/>
    <property type="evidence" value="ECO:0007669"/>
    <property type="project" value="UniProtKB-KW"/>
</dbReference>
<reference evidence="2 3" key="1">
    <citation type="submission" date="2020-08" db="EMBL/GenBank/DDBJ databases">
        <title>Genomic Encyclopedia of Type Strains, Phase IV (KMG-IV): sequencing the most valuable type-strain genomes for metagenomic binning, comparative biology and taxonomic classification.</title>
        <authorList>
            <person name="Goeker M."/>
        </authorList>
    </citation>
    <scope>NUCLEOTIDE SEQUENCE [LARGE SCALE GENOMIC DNA]</scope>
    <source>
        <strain evidence="2 3">DSM 27568</strain>
    </source>
</reference>
<dbReference type="AlphaFoldDB" id="A0A7W6BXY7"/>
<dbReference type="Gene3D" id="1.10.10.10">
    <property type="entry name" value="Winged helix-like DNA-binding domain superfamily/Winged helix DNA-binding domain"/>
    <property type="match status" value="1"/>
</dbReference>
<evidence type="ECO:0000313" key="3">
    <source>
        <dbReference type="Proteomes" id="UP000561459"/>
    </source>
</evidence>
<dbReference type="EMBL" id="JACIDY010000003">
    <property type="protein sequence ID" value="MBB3940009.1"/>
    <property type="molecule type" value="Genomic_DNA"/>
</dbReference>
<dbReference type="Proteomes" id="UP000561459">
    <property type="component" value="Unassembled WGS sequence"/>
</dbReference>